<dbReference type="OrthoDB" id="9804242at2"/>
<comment type="caution">
    <text evidence="12">The sequence shown here is derived from an EMBL/GenBank/DDBJ whole genome shotgun (WGS) entry which is preliminary data.</text>
</comment>
<keyword evidence="8 11" id="KW-0068">Autocatalytic cleavage</keyword>
<evidence type="ECO:0000256" key="9">
    <source>
        <dbReference type="ARBA" id="ARBA00023268"/>
    </source>
</evidence>
<dbReference type="PANTHER" id="PTHR23100:SF0">
    <property type="entry name" value="ARGININE BIOSYNTHESIS BIFUNCTIONAL PROTEIN ARGJ, MITOCHONDRIAL"/>
    <property type="match status" value="1"/>
</dbReference>
<dbReference type="NCBIfam" id="TIGR00120">
    <property type="entry name" value="ArgJ"/>
    <property type="match status" value="1"/>
</dbReference>
<evidence type="ECO:0000256" key="10">
    <source>
        <dbReference type="ARBA" id="ARBA00023315"/>
    </source>
</evidence>
<protein>
    <recommendedName>
        <fullName evidence="11">Arginine biosynthesis bifunctional protein ArgJ</fullName>
    </recommendedName>
    <domain>
        <recommendedName>
            <fullName evidence="11">Glutamate N-acetyltransferase</fullName>
            <ecNumber evidence="11">2.3.1.35</ecNumber>
        </recommendedName>
        <alternativeName>
            <fullName evidence="11">Ornithine acetyltransferase</fullName>
            <shortName evidence="11">OATase</shortName>
        </alternativeName>
        <alternativeName>
            <fullName evidence="11">Ornithine transacetylase</fullName>
        </alternativeName>
    </domain>
    <domain>
        <recommendedName>
            <fullName evidence="11">Amino-acid acetyltransferase</fullName>
            <ecNumber evidence="11">2.3.1.1</ecNumber>
        </recommendedName>
        <alternativeName>
            <fullName evidence="11">N-acetylglutamate synthase</fullName>
            <shortName evidence="11">AGSase</shortName>
        </alternativeName>
    </domain>
    <component>
        <recommendedName>
            <fullName evidence="11">Arginine biosynthesis bifunctional protein ArgJ alpha chain</fullName>
        </recommendedName>
    </component>
    <component>
        <recommendedName>
            <fullName evidence="11">Arginine biosynthesis bifunctional protein ArgJ beta chain</fullName>
        </recommendedName>
    </component>
</protein>
<comment type="subunit">
    <text evidence="3 11">Heterotetramer of two alpha and two beta chains.</text>
</comment>
<feature type="chain" id="PRO_5035021852" description="Arginine biosynthesis bifunctional protein ArgJ beta chain" evidence="11">
    <location>
        <begin position="196"/>
        <end position="409"/>
    </location>
</feature>
<reference evidence="12 13" key="1">
    <citation type="submission" date="2017-01" db="EMBL/GenBank/DDBJ databases">
        <authorList>
            <person name="Varghese N."/>
            <person name="Submissions S."/>
        </authorList>
    </citation>
    <scope>NUCLEOTIDE SEQUENCE [LARGE SCALE GENOMIC DNA]</scope>
    <source>
        <strain evidence="12 13">ATCC 35905</strain>
    </source>
</reference>
<comment type="catalytic activity">
    <reaction evidence="11">
        <text>L-glutamate + acetyl-CoA = N-acetyl-L-glutamate + CoA + H(+)</text>
        <dbReference type="Rhea" id="RHEA:24292"/>
        <dbReference type="ChEBI" id="CHEBI:15378"/>
        <dbReference type="ChEBI" id="CHEBI:29985"/>
        <dbReference type="ChEBI" id="CHEBI:44337"/>
        <dbReference type="ChEBI" id="CHEBI:57287"/>
        <dbReference type="ChEBI" id="CHEBI:57288"/>
        <dbReference type="EC" id="2.3.1.1"/>
    </reaction>
</comment>
<dbReference type="AlphaFoldDB" id="A0A8G2FHS0"/>
<dbReference type="InterPro" id="IPR016117">
    <property type="entry name" value="ArgJ-like_dom_sf"/>
</dbReference>
<dbReference type="GO" id="GO:0004042">
    <property type="term" value="F:L-glutamate N-acetyltransferase activity"/>
    <property type="evidence" value="ECO:0007669"/>
    <property type="project" value="UniProtKB-UniRule"/>
</dbReference>
<comment type="subcellular location">
    <subcellularLocation>
        <location evidence="1 11">Cytoplasm</location>
    </subcellularLocation>
</comment>
<evidence type="ECO:0000256" key="6">
    <source>
        <dbReference type="ARBA" id="ARBA00022605"/>
    </source>
</evidence>
<gene>
    <name evidence="11" type="primary">argJ</name>
    <name evidence="12" type="ORF">SAMN05421828_1416</name>
</gene>
<dbReference type="GO" id="GO:0005737">
    <property type="term" value="C:cytoplasm"/>
    <property type="evidence" value="ECO:0007669"/>
    <property type="project" value="UniProtKB-SubCell"/>
</dbReference>
<evidence type="ECO:0000256" key="4">
    <source>
        <dbReference type="ARBA" id="ARBA00022490"/>
    </source>
</evidence>
<dbReference type="Gene3D" id="3.60.70.12">
    <property type="entry name" value="L-amino peptidase D-ALA esterase/amidase"/>
    <property type="match status" value="1"/>
</dbReference>
<dbReference type="FunFam" id="3.10.20.340:FF:000003">
    <property type="entry name" value="Arginine biosynthesis bifunctional protein ArgJ"/>
    <property type="match status" value="1"/>
</dbReference>
<evidence type="ECO:0000256" key="11">
    <source>
        <dbReference type="HAMAP-Rule" id="MF_01106"/>
    </source>
</evidence>
<dbReference type="GO" id="GO:0006526">
    <property type="term" value="P:L-arginine biosynthetic process"/>
    <property type="evidence" value="ECO:0007669"/>
    <property type="project" value="UniProtKB-UniRule"/>
</dbReference>
<dbReference type="InterPro" id="IPR002813">
    <property type="entry name" value="Arg_biosynth_ArgJ"/>
</dbReference>
<feature type="active site" description="Nucleophile" evidence="11">
    <location>
        <position position="196"/>
    </location>
</feature>
<dbReference type="PANTHER" id="PTHR23100">
    <property type="entry name" value="ARGININE BIOSYNTHESIS BIFUNCTIONAL PROTEIN ARGJ"/>
    <property type="match status" value="1"/>
</dbReference>
<comment type="similarity">
    <text evidence="2 11">Belongs to the ArgJ family.</text>
</comment>
<dbReference type="GO" id="GO:0004358">
    <property type="term" value="F:L-glutamate N-acetyltransferase activity, acting on acetyl-L-ornithine as donor"/>
    <property type="evidence" value="ECO:0007669"/>
    <property type="project" value="UniProtKB-UniRule"/>
</dbReference>
<feature type="binding site" evidence="11">
    <location>
        <position position="185"/>
    </location>
    <ligand>
        <name>substrate</name>
    </ligand>
</feature>
<evidence type="ECO:0000256" key="5">
    <source>
        <dbReference type="ARBA" id="ARBA00022571"/>
    </source>
</evidence>
<feature type="binding site" evidence="11">
    <location>
        <position position="159"/>
    </location>
    <ligand>
        <name>substrate</name>
    </ligand>
</feature>
<dbReference type="NCBIfam" id="NF003802">
    <property type="entry name" value="PRK05388.1"/>
    <property type="match status" value="1"/>
</dbReference>
<keyword evidence="10 11" id="KW-0012">Acyltransferase</keyword>
<dbReference type="InterPro" id="IPR042195">
    <property type="entry name" value="ArgJ_beta_C"/>
</dbReference>
<dbReference type="Proteomes" id="UP000186308">
    <property type="component" value="Unassembled WGS sequence"/>
</dbReference>
<dbReference type="HAMAP" id="MF_01106">
    <property type="entry name" value="ArgJ"/>
    <property type="match status" value="1"/>
</dbReference>
<evidence type="ECO:0000256" key="1">
    <source>
        <dbReference type="ARBA" id="ARBA00004496"/>
    </source>
</evidence>
<dbReference type="Pfam" id="PF01960">
    <property type="entry name" value="ArgJ"/>
    <property type="match status" value="1"/>
</dbReference>
<keyword evidence="13" id="KW-1185">Reference proteome</keyword>
<dbReference type="GO" id="GO:0006592">
    <property type="term" value="P:ornithine biosynthetic process"/>
    <property type="evidence" value="ECO:0007669"/>
    <property type="project" value="TreeGrafter"/>
</dbReference>
<dbReference type="EC" id="2.3.1.35" evidence="11"/>
<keyword evidence="4 11" id="KW-0963">Cytoplasm</keyword>
<dbReference type="UniPathway" id="UPA00068">
    <property type="reaction ID" value="UER00106"/>
</dbReference>
<feature type="binding site" evidence="11">
    <location>
        <position position="196"/>
    </location>
    <ligand>
        <name>substrate</name>
    </ligand>
</feature>
<evidence type="ECO:0000313" key="13">
    <source>
        <dbReference type="Proteomes" id="UP000186308"/>
    </source>
</evidence>
<keyword evidence="5 11" id="KW-0055">Arginine biosynthesis</keyword>
<evidence type="ECO:0000313" key="12">
    <source>
        <dbReference type="EMBL" id="SIR49932.1"/>
    </source>
</evidence>
<dbReference type="Gene3D" id="3.10.20.340">
    <property type="entry name" value="ArgJ beta chain, C-terminal domain"/>
    <property type="match status" value="1"/>
</dbReference>
<feature type="site" description="Involved in the stabilization of negative charge on the oxyanion by the formation of the oxyanion hole" evidence="11">
    <location>
        <position position="123"/>
    </location>
</feature>
<accession>A0A8G2FHS0</accession>
<proteinExistence type="inferred from homology"/>
<dbReference type="SUPFAM" id="SSF56266">
    <property type="entry name" value="DmpA/ArgJ-like"/>
    <property type="match status" value="1"/>
</dbReference>
<dbReference type="EMBL" id="FTNE01000041">
    <property type="protein sequence ID" value="SIR49932.1"/>
    <property type="molecule type" value="Genomic_DNA"/>
</dbReference>
<evidence type="ECO:0000256" key="3">
    <source>
        <dbReference type="ARBA" id="ARBA00011475"/>
    </source>
</evidence>
<dbReference type="CDD" id="cd02152">
    <property type="entry name" value="OAT"/>
    <property type="match status" value="1"/>
</dbReference>
<feature type="chain" id="PRO_5035021853" description="Arginine biosynthesis bifunctional protein ArgJ alpha chain" evidence="11">
    <location>
        <begin position="1"/>
        <end position="195"/>
    </location>
</feature>
<keyword evidence="6 11" id="KW-0028">Amino-acid biosynthesis</keyword>
<keyword evidence="7 11" id="KW-0808">Transferase</keyword>
<feature type="binding site" evidence="11">
    <location>
        <position position="404"/>
    </location>
    <ligand>
        <name>substrate</name>
    </ligand>
</feature>
<comment type="function">
    <text evidence="11">Catalyzes two activities which are involved in the cyclic version of arginine biosynthesis: the synthesis of N-acetylglutamate from glutamate and acetyl-CoA as the acetyl donor, and of ornithine by transacetylation between N(2)-acetylornithine and glutamate.</text>
</comment>
<feature type="site" description="Involved in the stabilization of negative charge on the oxyanion by the formation of the oxyanion hole" evidence="11">
    <location>
        <position position="122"/>
    </location>
</feature>
<sequence>MSKTLAVSPLALPLPELPVVGGVRFATAEAGIRYRGRTDVLLADFAPGTTVAGVFTRNKCPGAPITWCRDILPRGSARGLLVNAGNANVFNGASGAAAVRASAVAAARALTCTAEEIFLASTGVIGEPMPAEKITSVTDGLAARLSPDGWRAAASAIMTTDTFPKAATRTTMIGSTSVRISGIAKGSGMIAPDMATMLAFVVTDAAIPAPMLQTMLVQAIEPTFNCITVDSDTSTSDTVLLFATGSAGNAPIAHTKDLKAFRLALLGVLHDLAQMVIRDGEGARKLIEITVTGAVSRRSARRVGLAIANSPLVKTAVAGEDANWGRIVMAVGKAGEPAERDRLAVAVGGVWMAREGRVVDGYQEAPVVTHMRGSEIKIAVDLGMGRGSAVVWGCDLTHGYIDINGSYRS</sequence>
<feature type="site" description="Cleavage; by autolysis" evidence="11">
    <location>
        <begin position="195"/>
        <end position="196"/>
    </location>
</feature>
<keyword evidence="9 11" id="KW-0511">Multifunctional enzyme</keyword>
<comment type="catalytic activity">
    <reaction evidence="11">
        <text>N(2)-acetyl-L-ornithine + L-glutamate = N-acetyl-L-glutamate + L-ornithine</text>
        <dbReference type="Rhea" id="RHEA:15349"/>
        <dbReference type="ChEBI" id="CHEBI:29985"/>
        <dbReference type="ChEBI" id="CHEBI:44337"/>
        <dbReference type="ChEBI" id="CHEBI:46911"/>
        <dbReference type="ChEBI" id="CHEBI:57805"/>
        <dbReference type="EC" id="2.3.1.35"/>
    </reaction>
</comment>
<dbReference type="FunFam" id="3.60.70.12:FF:000001">
    <property type="entry name" value="Arginine biosynthesis bifunctional protein ArgJ, chloroplastic"/>
    <property type="match status" value="1"/>
</dbReference>
<dbReference type="EC" id="2.3.1.1" evidence="11"/>
<comment type="pathway">
    <text evidence="11">Amino-acid biosynthesis; L-arginine biosynthesis; L-ornithine and N-acetyl-L-glutamate from L-glutamate and N(2)-acetyl-L-ornithine (cyclic): step 1/1.</text>
</comment>
<dbReference type="RefSeq" id="WP_029313466.1">
    <property type="nucleotide sequence ID" value="NZ_FTNE01000041.1"/>
</dbReference>
<evidence type="ECO:0000256" key="2">
    <source>
        <dbReference type="ARBA" id="ARBA00006774"/>
    </source>
</evidence>
<name>A0A8G2FHS0_ACIRU</name>
<feature type="binding site" evidence="11">
    <location>
        <position position="281"/>
    </location>
    <ligand>
        <name>substrate</name>
    </ligand>
</feature>
<comment type="pathway">
    <text evidence="11">Amino-acid biosynthesis; L-arginine biosynthesis; N(2)-acetyl-L-ornithine from L-glutamate: step 1/4.</text>
</comment>
<evidence type="ECO:0000256" key="7">
    <source>
        <dbReference type="ARBA" id="ARBA00022679"/>
    </source>
</evidence>
<organism evidence="12 13">
    <name type="scientific">Acidiphilium rubrum</name>
    <dbReference type="NCBI Taxonomy" id="526"/>
    <lineage>
        <taxon>Bacteria</taxon>
        <taxon>Pseudomonadati</taxon>
        <taxon>Pseudomonadota</taxon>
        <taxon>Alphaproteobacteria</taxon>
        <taxon>Acetobacterales</taxon>
        <taxon>Acidocellaceae</taxon>
        <taxon>Acidiphilium</taxon>
    </lineage>
</organism>
<feature type="binding site" evidence="11">
    <location>
        <position position="409"/>
    </location>
    <ligand>
        <name>substrate</name>
    </ligand>
</feature>
<evidence type="ECO:0000256" key="8">
    <source>
        <dbReference type="ARBA" id="ARBA00022813"/>
    </source>
</evidence>